<dbReference type="Proteomes" id="UP001057561">
    <property type="component" value="Chromosome"/>
</dbReference>
<dbReference type="InterPro" id="IPR036388">
    <property type="entry name" value="WH-like_DNA-bd_sf"/>
</dbReference>
<keyword evidence="2" id="KW-1185">Reference proteome</keyword>
<dbReference type="Gene3D" id="1.10.10.10">
    <property type="entry name" value="Winged helix-like DNA-binding domain superfamily/Winged helix DNA-binding domain"/>
    <property type="match status" value="1"/>
</dbReference>
<dbReference type="Pfam" id="PF04255">
    <property type="entry name" value="DUF433"/>
    <property type="match status" value="1"/>
</dbReference>
<dbReference type="EMBL" id="CP099464">
    <property type="protein sequence ID" value="UUO17010.1"/>
    <property type="molecule type" value="Genomic_DNA"/>
</dbReference>
<dbReference type="SUPFAM" id="SSF46689">
    <property type="entry name" value="Homeodomain-like"/>
    <property type="match status" value="1"/>
</dbReference>
<gene>
    <name evidence="1" type="ORF">NG743_08375</name>
</gene>
<dbReference type="PANTHER" id="PTHR34849">
    <property type="entry name" value="SSL5025 PROTEIN"/>
    <property type="match status" value="1"/>
</dbReference>
<proteinExistence type="predicted"/>
<evidence type="ECO:0000313" key="1">
    <source>
        <dbReference type="EMBL" id="UUO17010.1"/>
    </source>
</evidence>
<protein>
    <submittedName>
        <fullName evidence="1">DUF433 domain-containing protein</fullName>
    </submittedName>
</protein>
<dbReference type="RefSeq" id="WP_236630634.1">
    <property type="nucleotide sequence ID" value="NZ_CP099464.1"/>
</dbReference>
<accession>A0ABY5M2B0</accession>
<reference evidence="1" key="1">
    <citation type="submission" date="2022-06" db="EMBL/GenBank/DDBJ databases">
        <title>Nostosin G and Spiroidesin B from the Cyanobacterium Dolichospermum sp. NIES-1697.</title>
        <authorList>
            <person name="Phan C.-S."/>
            <person name="Mehjabin J.J."/>
            <person name="Anas A.R.J."/>
            <person name="Hayasaka M."/>
            <person name="Onoki R."/>
            <person name="Wang J."/>
            <person name="Umezawa T."/>
            <person name="Washio K."/>
            <person name="Morikawa M."/>
            <person name="Okino T."/>
        </authorList>
    </citation>
    <scope>NUCLEOTIDE SEQUENCE</scope>
    <source>
        <strain evidence="1">NIES-1697</strain>
    </source>
</reference>
<evidence type="ECO:0000313" key="2">
    <source>
        <dbReference type="Proteomes" id="UP001057561"/>
    </source>
</evidence>
<sequence>MKNLLMQLVSQEYIEIAANVRSGKPRIAGTRIAVEDIAVLHLKLGYSLVEIAGKYNLSLASVYAAMAYYFDHRDEIDALTVQEDESVEVLKQNYPSRLQEKLKQLRNE</sequence>
<dbReference type="InterPro" id="IPR009057">
    <property type="entry name" value="Homeodomain-like_sf"/>
</dbReference>
<organism evidence="1 2">
    <name type="scientific">Dolichospermum heterosporum TAC447</name>
    <dbReference type="NCBI Taxonomy" id="747523"/>
    <lineage>
        <taxon>Bacteria</taxon>
        <taxon>Bacillati</taxon>
        <taxon>Cyanobacteriota</taxon>
        <taxon>Cyanophyceae</taxon>
        <taxon>Nostocales</taxon>
        <taxon>Aphanizomenonaceae</taxon>
        <taxon>Dolichospermum</taxon>
        <taxon>Dolichospermum heterosporum</taxon>
    </lineage>
</organism>
<name>A0ABY5M2B0_9CYAN</name>
<dbReference type="PANTHER" id="PTHR34849:SF1">
    <property type="entry name" value="SLR0770 PROTEIN"/>
    <property type="match status" value="1"/>
</dbReference>
<dbReference type="InterPro" id="IPR007367">
    <property type="entry name" value="DUF433"/>
</dbReference>